<dbReference type="PANTHER" id="PTHR33223:SF3">
    <property type="match status" value="1"/>
</dbReference>
<organism evidence="2 3">
    <name type="scientific">Mucuna pruriens</name>
    <name type="common">Velvet bean</name>
    <name type="synonym">Dolichos pruriens</name>
    <dbReference type="NCBI Taxonomy" id="157652"/>
    <lineage>
        <taxon>Eukaryota</taxon>
        <taxon>Viridiplantae</taxon>
        <taxon>Streptophyta</taxon>
        <taxon>Embryophyta</taxon>
        <taxon>Tracheophyta</taxon>
        <taxon>Spermatophyta</taxon>
        <taxon>Magnoliopsida</taxon>
        <taxon>eudicotyledons</taxon>
        <taxon>Gunneridae</taxon>
        <taxon>Pentapetalae</taxon>
        <taxon>rosids</taxon>
        <taxon>fabids</taxon>
        <taxon>Fabales</taxon>
        <taxon>Fabaceae</taxon>
        <taxon>Papilionoideae</taxon>
        <taxon>50 kb inversion clade</taxon>
        <taxon>NPAAA clade</taxon>
        <taxon>indigoferoid/millettioid clade</taxon>
        <taxon>Phaseoleae</taxon>
        <taxon>Mucuna</taxon>
    </lineage>
</organism>
<protein>
    <recommendedName>
        <fullName evidence="1">Retrotransposon gag domain-containing protein</fullName>
    </recommendedName>
</protein>
<dbReference type="EMBL" id="QJKJ01006520">
    <property type="protein sequence ID" value="RDX86426.1"/>
    <property type="molecule type" value="Genomic_DNA"/>
</dbReference>
<gene>
    <name evidence="2" type="ORF">CR513_32237</name>
</gene>
<dbReference type="PANTHER" id="PTHR33223">
    <property type="entry name" value="CCHC-TYPE DOMAIN-CONTAINING PROTEIN"/>
    <property type="match status" value="1"/>
</dbReference>
<evidence type="ECO:0000313" key="2">
    <source>
        <dbReference type="EMBL" id="RDX86426.1"/>
    </source>
</evidence>
<dbReference type="Pfam" id="PF03732">
    <property type="entry name" value="Retrotrans_gag"/>
    <property type="match status" value="1"/>
</dbReference>
<keyword evidence="3" id="KW-1185">Reference proteome</keyword>
<proteinExistence type="predicted"/>
<name>A0A371G791_MUCPR</name>
<dbReference type="InterPro" id="IPR005162">
    <property type="entry name" value="Retrotrans_gag_dom"/>
</dbReference>
<feature type="non-terminal residue" evidence="2">
    <location>
        <position position="1"/>
    </location>
</feature>
<reference evidence="2" key="1">
    <citation type="submission" date="2018-05" db="EMBL/GenBank/DDBJ databases">
        <title>Draft genome of Mucuna pruriens seed.</title>
        <authorList>
            <person name="Nnadi N.E."/>
            <person name="Vos R."/>
            <person name="Hasami M.H."/>
            <person name="Devisetty U.K."/>
            <person name="Aguiy J.C."/>
        </authorList>
    </citation>
    <scope>NUCLEOTIDE SEQUENCE [LARGE SCALE GENOMIC DNA]</scope>
    <source>
        <strain evidence="2">JCA_2017</strain>
    </source>
</reference>
<comment type="caution">
    <text evidence="2">The sequence shown here is derived from an EMBL/GenBank/DDBJ whole genome shotgun (WGS) entry which is preliminary data.</text>
</comment>
<dbReference type="Proteomes" id="UP000257109">
    <property type="component" value="Unassembled WGS sequence"/>
</dbReference>
<sequence length="387" mass="44453">LFDKRVKRLKNTHHHTCLDSLLLATNRYLDTGPALTRLTGHSLRHRGTKRKGLILGWERSPLDAQMDPVPDGSRLYFVVSHGVGPTELALFGLAWTISTHHWKPWLRRVVLARLTRPRIGRLYGLEAQVKDYKAEGYQRGPLGLPSHSGGRWIHRIHTLSSTEPLYDLDPEIEITLRRLRKTRNIVVSNSSNFVSSFDNSSPVTNISNSVEFCSTNSFAEQMENNERTLKELATPDVVYQPWCIQYPQLEPAQTYEVKSGLIHLLPKFHGLVREDPHKHLKEFHVGDMKRLFLEKIFPASKTTTIRKETCGIKQHFGETQHEYWERFNKLCATCPHHQISEQLLIQYFYEGLMMMDRSMIDVASGGALMDKTPTTTWNLISNMASNT</sequence>
<accession>A0A371G791</accession>
<dbReference type="AlphaFoldDB" id="A0A371G791"/>
<feature type="domain" description="Retrotransposon gag" evidence="1">
    <location>
        <begin position="287"/>
        <end position="352"/>
    </location>
</feature>
<evidence type="ECO:0000259" key="1">
    <source>
        <dbReference type="Pfam" id="PF03732"/>
    </source>
</evidence>
<evidence type="ECO:0000313" key="3">
    <source>
        <dbReference type="Proteomes" id="UP000257109"/>
    </source>
</evidence>